<comment type="catalytic activity">
    <reaction evidence="6">
        <text>a fatty acyl-CoA + H2O = a fatty acid + CoA + H(+)</text>
        <dbReference type="Rhea" id="RHEA:16781"/>
        <dbReference type="ChEBI" id="CHEBI:15377"/>
        <dbReference type="ChEBI" id="CHEBI:15378"/>
        <dbReference type="ChEBI" id="CHEBI:28868"/>
        <dbReference type="ChEBI" id="CHEBI:57287"/>
        <dbReference type="ChEBI" id="CHEBI:77636"/>
        <dbReference type="EC" id="3.1.2.20"/>
    </reaction>
    <physiologicalReaction direction="left-to-right" evidence="6">
        <dbReference type="Rhea" id="RHEA:16782"/>
    </physiologicalReaction>
</comment>
<dbReference type="PANTHER" id="PTHR11066:SF34">
    <property type="entry name" value="ACYL-COENZYME A THIOESTERASE 8"/>
    <property type="match status" value="1"/>
</dbReference>
<feature type="domain" description="Acyl-CoA thioesterase-like N-terminal HotDog" evidence="10">
    <location>
        <begin position="64"/>
        <end position="148"/>
    </location>
</feature>
<name>A0A378Q768_FAUOS</name>
<comment type="similarity">
    <text evidence="1">Belongs to the C/M/P thioester hydrolase family.</text>
</comment>
<dbReference type="PANTHER" id="PTHR11066">
    <property type="entry name" value="ACYL-COA THIOESTERASE"/>
    <property type="match status" value="1"/>
</dbReference>
<dbReference type="InterPro" id="IPR029069">
    <property type="entry name" value="HotDog_dom_sf"/>
</dbReference>
<dbReference type="SUPFAM" id="SSF54637">
    <property type="entry name" value="Thioesterase/thiol ester dehydrase-isomerase"/>
    <property type="match status" value="2"/>
</dbReference>
<evidence type="ECO:0000256" key="7">
    <source>
        <dbReference type="ARBA" id="ARBA00071120"/>
    </source>
</evidence>
<evidence type="ECO:0000256" key="5">
    <source>
        <dbReference type="ARBA" id="ARBA00038894"/>
    </source>
</evidence>
<dbReference type="GO" id="GO:0009062">
    <property type="term" value="P:fatty acid catabolic process"/>
    <property type="evidence" value="ECO:0007669"/>
    <property type="project" value="TreeGrafter"/>
</dbReference>
<dbReference type="GO" id="GO:0005829">
    <property type="term" value="C:cytosol"/>
    <property type="evidence" value="ECO:0007669"/>
    <property type="project" value="TreeGrafter"/>
</dbReference>
<keyword evidence="3 11" id="KW-0378">Hydrolase</keyword>
<dbReference type="Proteomes" id="UP000255230">
    <property type="component" value="Unassembled WGS sequence"/>
</dbReference>
<feature type="domain" description="Acyl-CoA thioesterase 2 C-terminal" evidence="9">
    <location>
        <begin position="190"/>
        <end position="320"/>
    </location>
</feature>
<comment type="subunit">
    <text evidence="2">Homotetramer.</text>
</comment>
<dbReference type="EMBL" id="UGPY01000001">
    <property type="protein sequence ID" value="STY96366.1"/>
    <property type="molecule type" value="Genomic_DNA"/>
</dbReference>
<dbReference type="CDD" id="cd03444">
    <property type="entry name" value="Thioesterase_II_repeat1"/>
    <property type="match status" value="1"/>
</dbReference>
<dbReference type="FunFam" id="2.40.160.210:FF:000001">
    <property type="entry name" value="Acyl-CoA thioesterase II"/>
    <property type="match status" value="1"/>
</dbReference>
<keyword evidence="4" id="KW-0443">Lipid metabolism</keyword>
<dbReference type="Pfam" id="PF02551">
    <property type="entry name" value="Acyl_CoA_thio"/>
    <property type="match status" value="1"/>
</dbReference>
<keyword evidence="12" id="KW-1185">Reference proteome</keyword>
<accession>A0A378Q768</accession>
<evidence type="ECO:0000313" key="12">
    <source>
        <dbReference type="Proteomes" id="UP000255230"/>
    </source>
</evidence>
<evidence type="ECO:0000256" key="1">
    <source>
        <dbReference type="ARBA" id="ARBA00006538"/>
    </source>
</evidence>
<dbReference type="InterPro" id="IPR042171">
    <property type="entry name" value="Acyl-CoA_hotdog"/>
</dbReference>
<dbReference type="CDD" id="cd03445">
    <property type="entry name" value="Thioesterase_II_repeat2"/>
    <property type="match status" value="1"/>
</dbReference>
<evidence type="ECO:0000259" key="9">
    <source>
        <dbReference type="Pfam" id="PF02551"/>
    </source>
</evidence>
<dbReference type="InterPro" id="IPR003703">
    <property type="entry name" value="Acyl_CoA_thio"/>
</dbReference>
<evidence type="ECO:0000256" key="2">
    <source>
        <dbReference type="ARBA" id="ARBA00011881"/>
    </source>
</evidence>
<dbReference type="Gene3D" id="2.40.160.210">
    <property type="entry name" value="Acyl-CoA thioesterase, double hotdog domain"/>
    <property type="match status" value="1"/>
</dbReference>
<dbReference type="EC" id="3.1.2.20" evidence="5"/>
<dbReference type="InterPro" id="IPR049449">
    <property type="entry name" value="TesB_ACOT8-like_N"/>
</dbReference>
<evidence type="ECO:0000256" key="8">
    <source>
        <dbReference type="ARBA" id="ARBA00079653"/>
    </source>
</evidence>
<dbReference type="Pfam" id="PF13622">
    <property type="entry name" value="4HBT_3"/>
    <property type="match status" value="1"/>
</dbReference>
<evidence type="ECO:0000313" key="11">
    <source>
        <dbReference type="EMBL" id="STY96366.1"/>
    </source>
</evidence>
<dbReference type="RefSeq" id="WP_227713372.1">
    <property type="nucleotide sequence ID" value="NZ_CBCRZU010000004.1"/>
</dbReference>
<organism evidence="11 12">
    <name type="scientific">Faucicola osloensis</name>
    <name type="common">Moraxella osloensis</name>
    <dbReference type="NCBI Taxonomy" id="34062"/>
    <lineage>
        <taxon>Bacteria</taxon>
        <taxon>Pseudomonadati</taxon>
        <taxon>Pseudomonadota</taxon>
        <taxon>Gammaproteobacteria</taxon>
        <taxon>Moraxellales</taxon>
        <taxon>Moraxellaceae</taxon>
        <taxon>Faucicola</taxon>
    </lineage>
</organism>
<evidence type="ECO:0000256" key="6">
    <source>
        <dbReference type="ARBA" id="ARBA00050943"/>
    </source>
</evidence>
<dbReference type="InterPro" id="IPR025652">
    <property type="entry name" value="TesB_C"/>
</dbReference>
<dbReference type="GO" id="GO:0006637">
    <property type="term" value="P:acyl-CoA metabolic process"/>
    <property type="evidence" value="ECO:0007669"/>
    <property type="project" value="InterPro"/>
</dbReference>
<evidence type="ECO:0000256" key="3">
    <source>
        <dbReference type="ARBA" id="ARBA00022801"/>
    </source>
</evidence>
<protein>
    <recommendedName>
        <fullName evidence="7">Acyl-CoA thioesterase 2</fullName>
        <ecNumber evidence="5">3.1.2.20</ecNumber>
    </recommendedName>
    <alternativeName>
        <fullName evidence="8">Thioesterase II</fullName>
    </alternativeName>
</protein>
<reference evidence="11 12" key="1">
    <citation type="submission" date="2018-06" db="EMBL/GenBank/DDBJ databases">
        <authorList>
            <consortium name="Pathogen Informatics"/>
            <person name="Doyle S."/>
        </authorList>
    </citation>
    <scope>NUCLEOTIDE SEQUENCE [LARGE SCALE GENOMIC DNA]</scope>
    <source>
        <strain evidence="11 12">NCTC10465</strain>
    </source>
</reference>
<evidence type="ECO:0000256" key="4">
    <source>
        <dbReference type="ARBA" id="ARBA00023098"/>
    </source>
</evidence>
<dbReference type="AlphaFoldDB" id="A0A378Q768"/>
<dbReference type="GO" id="GO:0047617">
    <property type="term" value="F:fatty acyl-CoA hydrolase activity"/>
    <property type="evidence" value="ECO:0007669"/>
    <property type="project" value="UniProtKB-EC"/>
</dbReference>
<proteinExistence type="inferred from homology"/>
<dbReference type="GeneID" id="35778718"/>
<gene>
    <name evidence="11" type="primary">tesB</name>
    <name evidence="11" type="ORF">NCTC10465_00115</name>
</gene>
<evidence type="ECO:0000259" key="10">
    <source>
        <dbReference type="Pfam" id="PF13622"/>
    </source>
</evidence>
<sequence length="324" mass="37152">MSNQPDMHRTHTIDITHQPQVPVTAVTQQLEQQAIWQQLVTQLLETLTLVPYQDNVFIGQSHDYVGARIFGGQVLGQALMAASHTVEHFKPCHSFHGYFLRGGDINKPVYYQVEKLRDGRSLASRQVTARQYDDDNQPSIIFTMMASFSPFEEGLEYQETMPNFPSPDTLLTEQQLKDQVVGKIPDALKARFMRHRHIEIKPIQPRDPIHPKIMEPSQANWLRIPQLGKQSIQVQQALLAFSSDFYLIGTGLMPHGISFMTKGLQAASIDHSMHFHRPFDMNDWLLYNMWCDTTSQSKSLNHGQFWQNGKLVATTQQQGLMRLR</sequence>